<keyword evidence="5 13" id="KW-0255">Endonuclease</keyword>
<evidence type="ECO:0000256" key="6">
    <source>
        <dbReference type="ARBA" id="ARBA00022763"/>
    </source>
</evidence>
<evidence type="ECO:0000256" key="13">
    <source>
        <dbReference type="HAMAP-Rule" id="MF_00130"/>
    </source>
</evidence>
<evidence type="ECO:0000256" key="10">
    <source>
        <dbReference type="ARBA" id="ARBA00023204"/>
    </source>
</evidence>
<keyword evidence="8 13" id="KW-0460">Magnesium</keyword>
<evidence type="ECO:0000313" key="16">
    <source>
        <dbReference type="EMBL" id="PTL40268.1"/>
    </source>
</evidence>
<feature type="binding site" evidence="13">
    <location>
        <position position="90"/>
    </location>
    <ligand>
        <name>Mg(2+)</name>
        <dbReference type="ChEBI" id="CHEBI:18420"/>
    </ligand>
</feature>
<feature type="site" description="Transition state stabilizer" evidence="13">
    <location>
        <position position="105"/>
    </location>
</feature>
<comment type="subcellular location">
    <subcellularLocation>
        <location evidence="1 13">Cytoplasm</location>
    </subcellularLocation>
</comment>
<dbReference type="GO" id="GO:0007059">
    <property type="term" value="P:chromosome segregation"/>
    <property type="evidence" value="ECO:0007669"/>
    <property type="project" value="UniProtKB-UniRule"/>
</dbReference>
<dbReference type="GO" id="GO:0000287">
    <property type="term" value="F:magnesium ion binding"/>
    <property type="evidence" value="ECO:0007669"/>
    <property type="project" value="UniProtKB-UniRule"/>
</dbReference>
<evidence type="ECO:0000256" key="11">
    <source>
        <dbReference type="ARBA" id="ARBA00023447"/>
    </source>
</evidence>
<dbReference type="OrthoDB" id="9783592at2"/>
<evidence type="ECO:0000256" key="4">
    <source>
        <dbReference type="ARBA" id="ARBA00022723"/>
    </source>
</evidence>
<feature type="binding site" evidence="13">
    <location>
        <position position="122"/>
    </location>
    <ligand>
        <name>Mg(2+)</name>
        <dbReference type="ChEBI" id="CHEBI:18420"/>
    </ligand>
</feature>
<keyword evidence="4 13" id="KW-0479">Metal-binding</keyword>
<organism evidence="16 17">
    <name type="scientific">Alkalicoccus saliphilus</name>
    <dbReference type="NCBI Taxonomy" id="200989"/>
    <lineage>
        <taxon>Bacteria</taxon>
        <taxon>Bacillati</taxon>
        <taxon>Bacillota</taxon>
        <taxon>Bacilli</taxon>
        <taxon>Bacillales</taxon>
        <taxon>Bacillaceae</taxon>
        <taxon>Alkalicoccus</taxon>
    </lineage>
</organism>
<protein>
    <recommendedName>
        <fullName evidence="12 13">Holliday junction resolvase RecU</fullName>
        <ecNumber evidence="13 14">3.1.21.10</ecNumber>
    </recommendedName>
    <alternativeName>
        <fullName evidence="13">Recombination protein U homolog</fullName>
    </alternativeName>
</protein>
<keyword evidence="17" id="KW-1185">Reference proteome</keyword>
<comment type="similarity">
    <text evidence="11 13">Belongs to the RecU family.</text>
</comment>
<dbReference type="NCBIfam" id="NF002584">
    <property type="entry name" value="PRK02234.1-5"/>
    <property type="match status" value="1"/>
</dbReference>
<keyword evidence="3 13" id="KW-0540">Nuclease</keyword>
<dbReference type="NCBIfam" id="TIGR00648">
    <property type="entry name" value="recU"/>
    <property type="match status" value="1"/>
</dbReference>
<evidence type="ECO:0000256" key="7">
    <source>
        <dbReference type="ARBA" id="ARBA00022801"/>
    </source>
</evidence>
<dbReference type="AlphaFoldDB" id="A0A2T4UA37"/>
<dbReference type="RefSeq" id="WP_107583446.1">
    <property type="nucleotide sequence ID" value="NZ_PZJJ01000002.1"/>
</dbReference>
<dbReference type="InterPro" id="IPR011335">
    <property type="entry name" value="Restrct_endonuc-II-like"/>
</dbReference>
<evidence type="ECO:0000256" key="15">
    <source>
        <dbReference type="SAM" id="MobiDB-lite"/>
    </source>
</evidence>
<comment type="cofactor">
    <cofactor evidence="13">
        <name>Mg(2+)</name>
        <dbReference type="ChEBI" id="CHEBI:18420"/>
    </cofactor>
    <text evidence="13">Binds 1 Mg(2+) ion per subunit.</text>
</comment>
<gene>
    <name evidence="13" type="primary">recU</name>
    <name evidence="16" type="ORF">C6Y45_02495</name>
</gene>
<feature type="compositionally biased region" description="Basic and acidic residues" evidence="15">
    <location>
        <begin position="19"/>
        <end position="29"/>
    </location>
</feature>
<dbReference type="Gene3D" id="3.40.1350.10">
    <property type="match status" value="1"/>
</dbReference>
<dbReference type="NCBIfam" id="NF002581">
    <property type="entry name" value="PRK02234.1-2"/>
    <property type="match status" value="1"/>
</dbReference>
<keyword evidence="7 13" id="KW-0378">Hydrolase</keyword>
<feature type="region of interest" description="Disordered" evidence="15">
    <location>
        <begin position="1"/>
        <end position="29"/>
    </location>
</feature>
<dbReference type="GO" id="GO:0008821">
    <property type="term" value="F:crossover junction DNA endonuclease activity"/>
    <property type="evidence" value="ECO:0007669"/>
    <property type="project" value="UniProtKB-EC"/>
</dbReference>
<dbReference type="Proteomes" id="UP000240509">
    <property type="component" value="Unassembled WGS sequence"/>
</dbReference>
<keyword evidence="2 13" id="KW-0963">Cytoplasm</keyword>
<evidence type="ECO:0000256" key="9">
    <source>
        <dbReference type="ARBA" id="ARBA00023172"/>
    </source>
</evidence>
<dbReference type="EMBL" id="PZJJ01000002">
    <property type="protein sequence ID" value="PTL40268.1"/>
    <property type="molecule type" value="Genomic_DNA"/>
</dbReference>
<comment type="catalytic activity">
    <reaction evidence="13">
        <text>Endonucleolytic cleavage at a junction such as a reciprocal single-stranded crossover between two homologous DNA duplexes (Holliday junction).</text>
        <dbReference type="EC" id="3.1.21.10"/>
    </reaction>
</comment>
<comment type="caution">
    <text evidence="16">The sequence shown here is derived from an EMBL/GenBank/DDBJ whole genome shotgun (WGS) entry which is preliminary data.</text>
</comment>
<dbReference type="EC" id="3.1.21.10" evidence="13 14"/>
<dbReference type="SUPFAM" id="SSF52980">
    <property type="entry name" value="Restriction endonuclease-like"/>
    <property type="match status" value="1"/>
</dbReference>
<dbReference type="InterPro" id="IPR011856">
    <property type="entry name" value="tRNA_endonuc-like_dom_sf"/>
</dbReference>
<keyword evidence="6 13" id="KW-0227">DNA damage</keyword>
<evidence type="ECO:0000256" key="12">
    <source>
        <dbReference type="ARBA" id="ARBA00029523"/>
    </source>
</evidence>
<dbReference type="HAMAP" id="MF_00130">
    <property type="entry name" value="RecU"/>
    <property type="match status" value="1"/>
</dbReference>
<comment type="function">
    <text evidence="13">Endonuclease that resolves Holliday junction intermediates in genetic recombination. Cleaves mobile four-strand junctions by introducing symmetrical nicks in paired strands. Promotes annealing of linear ssDNA with homologous dsDNA. Required for DNA repair, homologous recombination and chromosome segregation.</text>
</comment>
<dbReference type="GO" id="GO:0006281">
    <property type="term" value="P:DNA repair"/>
    <property type="evidence" value="ECO:0007669"/>
    <property type="project" value="UniProtKB-UniRule"/>
</dbReference>
<dbReference type="CDD" id="cd22354">
    <property type="entry name" value="RecU-like"/>
    <property type="match status" value="1"/>
</dbReference>
<dbReference type="PIRSF" id="PIRSF037785">
    <property type="entry name" value="RecU"/>
    <property type="match status" value="1"/>
</dbReference>
<proteinExistence type="inferred from homology"/>
<keyword evidence="10 13" id="KW-0234">DNA repair</keyword>
<dbReference type="InterPro" id="IPR004612">
    <property type="entry name" value="Resolv_RecU"/>
</dbReference>
<reference evidence="16 17" key="1">
    <citation type="submission" date="2018-03" db="EMBL/GenBank/DDBJ databases">
        <title>Alkalicoccus saliphilus sp. nov., isolated from a mineral pool.</title>
        <authorList>
            <person name="Zhao B."/>
        </authorList>
    </citation>
    <scope>NUCLEOTIDE SEQUENCE [LARGE SCALE GENOMIC DNA]</scope>
    <source>
        <strain evidence="16 17">6AG</strain>
    </source>
</reference>
<evidence type="ECO:0000256" key="3">
    <source>
        <dbReference type="ARBA" id="ARBA00022722"/>
    </source>
</evidence>
<feature type="binding site" evidence="13">
    <location>
        <position position="88"/>
    </location>
    <ligand>
        <name>Mg(2+)</name>
        <dbReference type="ChEBI" id="CHEBI:18420"/>
    </ligand>
</feature>
<keyword evidence="9 13" id="KW-0233">DNA recombination</keyword>
<evidence type="ECO:0000256" key="14">
    <source>
        <dbReference type="NCBIfam" id="TIGR00648"/>
    </source>
</evidence>
<evidence type="ECO:0000256" key="8">
    <source>
        <dbReference type="ARBA" id="ARBA00022842"/>
    </source>
</evidence>
<dbReference type="GO" id="GO:0006310">
    <property type="term" value="P:DNA recombination"/>
    <property type="evidence" value="ECO:0007669"/>
    <property type="project" value="UniProtKB-UniRule"/>
</dbReference>
<feature type="binding site" evidence="13">
    <location>
        <position position="103"/>
    </location>
    <ligand>
        <name>Mg(2+)</name>
        <dbReference type="ChEBI" id="CHEBI:18420"/>
    </ligand>
</feature>
<accession>A0A2T4UA37</accession>
<dbReference type="GO" id="GO:0003676">
    <property type="term" value="F:nucleic acid binding"/>
    <property type="evidence" value="ECO:0007669"/>
    <property type="project" value="InterPro"/>
</dbReference>
<evidence type="ECO:0000256" key="1">
    <source>
        <dbReference type="ARBA" id="ARBA00004496"/>
    </source>
</evidence>
<sequence>MAIRYPNGKKFEKKRIPERKKNDYNKDSRFSNRGMSFEEDIQASGEYYLTHGLAVIHKKPTPLQIVNVHYPQRSAAVVTEAYFQKPSTTDFNGVYKGRYIDFEAKETRNKTSFPLKNFHAHQIDHMKAVLKQQGVSFVLLHFRLHEEIYLVPGAFFVEWYENKEESRKSIPKKDIEYHGFLVKTGYSPRIDYLSAVDTWLARETY</sequence>
<evidence type="ECO:0000256" key="5">
    <source>
        <dbReference type="ARBA" id="ARBA00022759"/>
    </source>
</evidence>
<name>A0A2T4UA37_9BACI</name>
<dbReference type="Pfam" id="PF03838">
    <property type="entry name" value="RecU"/>
    <property type="match status" value="1"/>
</dbReference>
<evidence type="ECO:0000313" key="17">
    <source>
        <dbReference type="Proteomes" id="UP000240509"/>
    </source>
</evidence>
<dbReference type="GO" id="GO:0005737">
    <property type="term" value="C:cytoplasm"/>
    <property type="evidence" value="ECO:0007669"/>
    <property type="project" value="UniProtKB-SubCell"/>
</dbReference>
<evidence type="ECO:0000256" key="2">
    <source>
        <dbReference type="ARBA" id="ARBA00022490"/>
    </source>
</evidence>